<reference evidence="2 3" key="1">
    <citation type="journal article" date="2024" name="G3 (Bethesda)">
        <title>Genome assembly of Hibiscus sabdariffa L. provides insights into metabolisms of medicinal natural products.</title>
        <authorList>
            <person name="Kim T."/>
        </authorList>
    </citation>
    <scope>NUCLEOTIDE SEQUENCE [LARGE SCALE GENOMIC DNA]</scope>
    <source>
        <strain evidence="2">TK-2024</strain>
        <tissue evidence="2">Old leaves</tissue>
    </source>
</reference>
<protein>
    <recommendedName>
        <fullName evidence="4">PE family protein</fullName>
    </recommendedName>
</protein>
<evidence type="ECO:0000313" key="3">
    <source>
        <dbReference type="Proteomes" id="UP001472677"/>
    </source>
</evidence>
<evidence type="ECO:0000256" key="1">
    <source>
        <dbReference type="SAM" id="MobiDB-lite"/>
    </source>
</evidence>
<gene>
    <name evidence="2" type="ORF">V6N12_031314</name>
</gene>
<keyword evidence="3" id="KW-1185">Reference proteome</keyword>
<feature type="compositionally biased region" description="Pro residues" evidence="1">
    <location>
        <begin position="23"/>
        <end position="36"/>
    </location>
</feature>
<comment type="caution">
    <text evidence="2">The sequence shown here is derived from an EMBL/GenBank/DDBJ whole genome shotgun (WGS) entry which is preliminary data.</text>
</comment>
<organism evidence="2 3">
    <name type="scientific">Hibiscus sabdariffa</name>
    <name type="common">roselle</name>
    <dbReference type="NCBI Taxonomy" id="183260"/>
    <lineage>
        <taxon>Eukaryota</taxon>
        <taxon>Viridiplantae</taxon>
        <taxon>Streptophyta</taxon>
        <taxon>Embryophyta</taxon>
        <taxon>Tracheophyta</taxon>
        <taxon>Spermatophyta</taxon>
        <taxon>Magnoliopsida</taxon>
        <taxon>eudicotyledons</taxon>
        <taxon>Gunneridae</taxon>
        <taxon>Pentapetalae</taxon>
        <taxon>rosids</taxon>
        <taxon>malvids</taxon>
        <taxon>Malvales</taxon>
        <taxon>Malvaceae</taxon>
        <taxon>Malvoideae</taxon>
        <taxon>Hibiscus</taxon>
    </lineage>
</organism>
<name>A0ABR2E8K1_9ROSI</name>
<dbReference type="EMBL" id="JBBPBM010000019">
    <property type="protein sequence ID" value="KAK8554350.1"/>
    <property type="molecule type" value="Genomic_DNA"/>
</dbReference>
<feature type="region of interest" description="Disordered" evidence="1">
    <location>
        <begin position="1"/>
        <end position="51"/>
    </location>
</feature>
<dbReference type="Proteomes" id="UP001472677">
    <property type="component" value="Unassembled WGS sequence"/>
</dbReference>
<evidence type="ECO:0008006" key="4">
    <source>
        <dbReference type="Google" id="ProtNLM"/>
    </source>
</evidence>
<proteinExistence type="predicted"/>
<accession>A0ABR2E8K1</accession>
<evidence type="ECO:0000313" key="2">
    <source>
        <dbReference type="EMBL" id="KAK8554350.1"/>
    </source>
</evidence>
<sequence>MSLRRETRAPAGIVAEGHDVNEPPLPPPPPHVPLVPPAGRGASSVPQAPQGAQFGDLTPLIQAMAGAFQAAVARVHVQAHASVVATNMGLPL</sequence>